<evidence type="ECO:0000256" key="3">
    <source>
        <dbReference type="ARBA" id="ARBA00022525"/>
    </source>
</evidence>
<proteinExistence type="inferred from homology"/>
<feature type="chain" id="PRO_5026803142" evidence="7">
    <location>
        <begin position="36"/>
        <end position="1450"/>
    </location>
</feature>
<dbReference type="PANTHER" id="PTHR36108:SF13">
    <property type="entry name" value="COLOSSIN-B-RELATED"/>
    <property type="match status" value="1"/>
</dbReference>
<comment type="similarity">
    <text evidence="2">Belongs to the serine-aspartate repeat-containing protein (SDr) family.</text>
</comment>
<feature type="signal peptide" evidence="7">
    <location>
        <begin position="1"/>
        <end position="35"/>
    </location>
</feature>
<evidence type="ECO:0000256" key="2">
    <source>
        <dbReference type="ARBA" id="ARBA00007257"/>
    </source>
</evidence>
<feature type="domain" description="SpaA-like prealbumin fold" evidence="9">
    <location>
        <begin position="1309"/>
        <end position="1394"/>
    </location>
</feature>
<keyword evidence="11" id="KW-1185">Reference proteome</keyword>
<keyword evidence="6" id="KW-0812">Transmembrane</keyword>
<evidence type="ECO:0000256" key="1">
    <source>
        <dbReference type="ARBA" id="ARBA00004613"/>
    </source>
</evidence>
<evidence type="ECO:0000256" key="5">
    <source>
        <dbReference type="SAM" id="MobiDB-lite"/>
    </source>
</evidence>
<dbReference type="EMBL" id="VULY01000018">
    <property type="protein sequence ID" value="MSR92990.1"/>
    <property type="molecule type" value="Genomic_DNA"/>
</dbReference>
<name>A0A6N7UYS1_9FIRM</name>
<dbReference type="GO" id="GO:0005576">
    <property type="term" value="C:extracellular region"/>
    <property type="evidence" value="ECO:0007669"/>
    <property type="project" value="UniProtKB-SubCell"/>
</dbReference>
<feature type="domain" description="SpaA-like prealbumin fold" evidence="9">
    <location>
        <begin position="1129"/>
        <end position="1205"/>
    </location>
</feature>
<dbReference type="Proteomes" id="UP000434409">
    <property type="component" value="Unassembled WGS sequence"/>
</dbReference>
<dbReference type="InterPro" id="IPR033764">
    <property type="entry name" value="Sdr_B"/>
</dbReference>
<comment type="caution">
    <text evidence="10">The sequence shown here is derived from an EMBL/GenBank/DDBJ whole genome shotgun (WGS) entry which is preliminary data.</text>
</comment>
<feature type="region of interest" description="Disordered" evidence="5">
    <location>
        <begin position="1394"/>
        <end position="1417"/>
    </location>
</feature>
<dbReference type="PANTHER" id="PTHR36108">
    <property type="entry name" value="COLOSSIN-B-RELATED"/>
    <property type="match status" value="1"/>
</dbReference>
<dbReference type="Pfam" id="PF17802">
    <property type="entry name" value="SpaA"/>
    <property type="match status" value="3"/>
</dbReference>
<evidence type="ECO:0000256" key="4">
    <source>
        <dbReference type="ARBA" id="ARBA00022729"/>
    </source>
</evidence>
<evidence type="ECO:0000259" key="8">
    <source>
        <dbReference type="Pfam" id="PF17210"/>
    </source>
</evidence>
<keyword evidence="6" id="KW-0472">Membrane</keyword>
<dbReference type="Pfam" id="PF17210">
    <property type="entry name" value="SdrD_B"/>
    <property type="match status" value="1"/>
</dbReference>
<feature type="domain" description="SD-repeat containing protein B" evidence="8">
    <location>
        <begin position="998"/>
        <end position="1090"/>
    </location>
</feature>
<gene>
    <name evidence="10" type="ORF">FYJ34_01525</name>
</gene>
<dbReference type="RefSeq" id="WP_154475635.1">
    <property type="nucleotide sequence ID" value="NZ_VULY01000018.1"/>
</dbReference>
<keyword evidence="3" id="KW-0964">Secreted</keyword>
<feature type="domain" description="SpaA-like prealbumin fold" evidence="9">
    <location>
        <begin position="1214"/>
        <end position="1298"/>
    </location>
</feature>
<organism evidence="10 11">
    <name type="scientific">Suipraeoptans intestinalis</name>
    <dbReference type="NCBI Taxonomy" id="2606628"/>
    <lineage>
        <taxon>Bacteria</taxon>
        <taxon>Bacillati</taxon>
        <taxon>Bacillota</taxon>
        <taxon>Clostridia</taxon>
        <taxon>Lachnospirales</taxon>
        <taxon>Lachnospiraceae</taxon>
        <taxon>Suipraeoptans</taxon>
    </lineage>
</organism>
<feature type="compositionally biased region" description="Basic and acidic residues" evidence="5">
    <location>
        <begin position="1395"/>
        <end position="1405"/>
    </location>
</feature>
<reference evidence="10 11" key="1">
    <citation type="submission" date="2019-08" db="EMBL/GenBank/DDBJ databases">
        <title>In-depth cultivation of the pig gut microbiome towards novel bacterial diversity and tailored functional studies.</title>
        <authorList>
            <person name="Wylensek D."/>
            <person name="Hitch T.C.A."/>
            <person name="Clavel T."/>
        </authorList>
    </citation>
    <scope>NUCLEOTIDE SEQUENCE [LARGE SCALE GENOMIC DNA]</scope>
    <source>
        <strain evidence="10 11">68-1-5</strain>
    </source>
</reference>
<evidence type="ECO:0000313" key="10">
    <source>
        <dbReference type="EMBL" id="MSR92990.1"/>
    </source>
</evidence>
<dbReference type="SUPFAM" id="SSF117074">
    <property type="entry name" value="Hypothetical protein PA1324"/>
    <property type="match status" value="1"/>
</dbReference>
<evidence type="ECO:0000313" key="11">
    <source>
        <dbReference type="Proteomes" id="UP000434409"/>
    </source>
</evidence>
<sequence>MKKVTQIKRRGIGFLLACAVLLSVWPGGFTDSLQAADTQNVSVRIFNLEGDGSQNEQTEFQAEAPVNAAANLVVSGDGVKIENPWLVLRVEKNEGKAAKPQFVDSQNAYLSKYLEDETHYYMVYKLNAIAGGTNITFPFPFKFIGGKAETGDRVTVDFQMLQGDGEDRTNVTLADLQGKEVLYSTQKIYTAKADWLEINDSHINMWYASGYDKAKEAFFYHARNIPENQKTTGETEVTVFPMFSETVTEPEDLTERVDYRRPKNIKMQFKMPPYGELTEHAKRAGWTYDETTRIATFFRENPDISYVREGWREGKVGITSWGEFISMVNAPFFDETGDPQIYTIEASYIVNAGLSDERRLPDQKASYYLIPVYFKPGGEFSIWKDNLTGAGTTENGISYDISEGDYTYYGKKLYDRKQEQTAEGLIYTLDVRNSNNGESAQNPDNGQTTKVWSITDNLISRGDTGRLYYKYFTVAKVMDYSPRLSEERKAEIRNAMIEAINAPNKLYGIRADGTKELIRENIKYQEKVAIEDTQARYLKLELELSRPIELNNSAVRIITQAYPTKEEEKKFQDGTYALRQYYYGDASASVVTSRLGEGMDTAEKDRSLVKGNDYWARTGIGIINPKVEITNTENQSVAYSASGSFLKYSTQVYAQYNRGNWGPLANEPLEHVKVIQLLPPAFEYDSTTGTYGYLDKIEAPQVVENFKNTGRTAVIYTIPHMDPSDYRYNSARIETKIRALPSANAGNNKIESFMVYGNNDVILPQDKENEYTDVLDLNENGNVDEMLAATSSYINYIPPYELLVKKQVGYDRNNFTLFATGDLGYSFYYKINIFNNTIANVQNAYIIDVLPYKGDHYIVANDQGEYLDRASQFSTKLVQSLESLPENQAALEKFDVFYQVAAQGKDLESVRDGQWLTAAQIQEFSQVKSVKFVLKKGVQMESKSEVDFFLCCRMPYDKTLTPGEVAINSSAIATDGKTYSEGNSVKVTYEKYGVEGVLFDDTDEDGVMDETEERIAGRRIEVVDSATKEVAKDPKGVPLTAVTDEKGHYQIEVFKRGDYRIRFAKETYEIFTEVNGTANNQSNVETVSGQRGDSYGFSLNPISKSAVRNAGIIPQAREVSIRKISTETGDNKEEIPLSGVEFRLMQGEKLIATQVTDEKGEAVFSTVPFGEYTLVESKGIEGYEILEPKGRKIQVTKEKPVEVQVFENRPIRRDIRLTKADQDEKGRKLPGVTFAIYGKGETDKPIAEATSDEKGEVLFRDIPYGDYEIREIQTIEGYVQKEDSLEVSVKENKETAIDLGTVTNRKIKGTVKIYKQDGEKHPLSGAEFTLLQDGKEVKRQITDHAGMAVFADLVYGTYEVVESKAPEGYQKEEQRYRFEIREDGKTLEQTVVNRKLPEPEKKDATRGTSKVKRAAKTGDAAAPARSAIWLLVSGLSMLGIVRMSLRRKNR</sequence>
<evidence type="ECO:0000256" key="6">
    <source>
        <dbReference type="SAM" id="Phobius"/>
    </source>
</evidence>
<evidence type="ECO:0000259" key="9">
    <source>
        <dbReference type="Pfam" id="PF17802"/>
    </source>
</evidence>
<dbReference type="SUPFAM" id="SSF49478">
    <property type="entry name" value="Cna protein B-type domain"/>
    <property type="match status" value="3"/>
</dbReference>
<protein>
    <submittedName>
        <fullName evidence="10">Uncharacterized protein</fullName>
    </submittedName>
</protein>
<dbReference type="InterPro" id="IPR041033">
    <property type="entry name" value="SpaA_PFL_dom_1"/>
</dbReference>
<evidence type="ECO:0000256" key="7">
    <source>
        <dbReference type="SAM" id="SignalP"/>
    </source>
</evidence>
<dbReference type="InterPro" id="IPR013783">
    <property type="entry name" value="Ig-like_fold"/>
</dbReference>
<comment type="subcellular location">
    <subcellularLocation>
        <location evidence="1">Secreted</location>
    </subcellularLocation>
</comment>
<accession>A0A6N7UYS1</accession>
<feature type="transmembrane region" description="Helical" evidence="6">
    <location>
        <begin position="1427"/>
        <end position="1445"/>
    </location>
</feature>
<keyword evidence="4 7" id="KW-0732">Signal</keyword>
<dbReference type="Gene3D" id="2.60.40.10">
    <property type="entry name" value="Immunoglobulins"/>
    <property type="match status" value="4"/>
</dbReference>
<keyword evidence="6" id="KW-1133">Transmembrane helix</keyword>